<evidence type="ECO:0000313" key="1">
    <source>
        <dbReference type="EMBL" id="SNS12133.1"/>
    </source>
</evidence>
<dbReference type="PANTHER" id="PTHR42935:SF1">
    <property type="entry name" value="SLR0930 PROTEIN"/>
    <property type="match status" value="1"/>
</dbReference>
<gene>
    <name evidence="1" type="ORF">SAMN06295912_101439</name>
</gene>
<evidence type="ECO:0000313" key="2">
    <source>
        <dbReference type="Proteomes" id="UP000198281"/>
    </source>
</evidence>
<dbReference type="PANTHER" id="PTHR42935">
    <property type="entry name" value="SLR0930 PROTEIN"/>
    <property type="match status" value="1"/>
</dbReference>
<protein>
    <submittedName>
        <fullName evidence="1">Uncharacterized protein</fullName>
    </submittedName>
</protein>
<dbReference type="EMBL" id="FZOS01000001">
    <property type="protein sequence ID" value="SNS12133.1"/>
    <property type="molecule type" value="Genomic_DNA"/>
</dbReference>
<dbReference type="AlphaFoldDB" id="A0A239BYC1"/>
<dbReference type="InterPro" id="IPR027417">
    <property type="entry name" value="P-loop_NTPase"/>
</dbReference>
<dbReference type="Gene3D" id="3.40.50.300">
    <property type="entry name" value="P-loop containing nucleotide triphosphate hydrolases"/>
    <property type="match status" value="1"/>
</dbReference>
<sequence>MGVAARNREGKGVSPPRFAEDALTEIDPLARIAAALERIAPPPPPDGDPAAYPAYVWHMGALQPTRAFKPLPLDLLTGIDAQKAALLENSRRLAHGHAAHDILLWGSRGAGKSALVKSSVGALQAEGLAIALIEVGGDAIAGLPRLFGRIADVPRAFVLFIDDLGFEEGSDAPRILRSLLEGGAEARPANARLYVTSNRRHIVHRDMREQDSPINPRDVIDDRMALADRFGLSLGFHVCDQDTYVAMVAGYAAKFGLEFDPLDAIGWATQRGSRSGRVAWQYVVELAGRAGKAV</sequence>
<dbReference type="SUPFAM" id="SSF52540">
    <property type="entry name" value="P-loop containing nucleoside triphosphate hydrolases"/>
    <property type="match status" value="1"/>
</dbReference>
<accession>A0A239BYC1</accession>
<reference evidence="2" key="1">
    <citation type="submission" date="2017-06" db="EMBL/GenBank/DDBJ databases">
        <authorList>
            <person name="Varghese N."/>
            <person name="Submissions S."/>
        </authorList>
    </citation>
    <scope>NUCLEOTIDE SEQUENCE [LARGE SCALE GENOMIC DNA]</scope>
    <source>
        <strain evidence="2">LNB2</strain>
    </source>
</reference>
<dbReference type="Pfam" id="PF05673">
    <property type="entry name" value="DUF815"/>
    <property type="match status" value="1"/>
</dbReference>
<name>A0A239BYC1_9SPHN</name>
<keyword evidence="2" id="KW-1185">Reference proteome</keyword>
<dbReference type="Proteomes" id="UP000198281">
    <property type="component" value="Unassembled WGS sequence"/>
</dbReference>
<organism evidence="1 2">
    <name type="scientific">Edaphosphingomonas laterariae</name>
    <dbReference type="NCBI Taxonomy" id="861865"/>
    <lineage>
        <taxon>Bacteria</taxon>
        <taxon>Pseudomonadati</taxon>
        <taxon>Pseudomonadota</taxon>
        <taxon>Alphaproteobacteria</taxon>
        <taxon>Sphingomonadales</taxon>
        <taxon>Rhizorhabdaceae</taxon>
        <taxon>Edaphosphingomonas</taxon>
    </lineage>
</organism>
<proteinExistence type="predicted"/>
<dbReference type="InterPro" id="IPR008533">
    <property type="entry name" value="DUF815"/>
</dbReference>